<dbReference type="InterPro" id="IPR011992">
    <property type="entry name" value="EF-hand-dom_pair"/>
</dbReference>
<proteinExistence type="predicted"/>
<dbReference type="InterPro" id="IPR018247">
    <property type="entry name" value="EF_Hand_1_Ca_BS"/>
</dbReference>
<keyword evidence="6" id="KW-1185">Reference proteome</keyword>
<protein>
    <submittedName>
        <fullName evidence="5">Putative signal transduction protein with EFhand domain</fullName>
    </submittedName>
</protein>
<feature type="signal peptide" evidence="3">
    <location>
        <begin position="1"/>
        <end position="22"/>
    </location>
</feature>
<dbReference type="SMART" id="SM00054">
    <property type="entry name" value="EFh"/>
    <property type="match status" value="4"/>
</dbReference>
<dbReference type="PANTHER" id="PTHR10827:SF98">
    <property type="entry name" value="45 KDA CALCIUM-BINDING PROTEIN"/>
    <property type="match status" value="1"/>
</dbReference>
<keyword evidence="1" id="KW-0479">Metal-binding</keyword>
<evidence type="ECO:0000313" key="6">
    <source>
        <dbReference type="Proteomes" id="UP000001625"/>
    </source>
</evidence>
<dbReference type="PROSITE" id="PS00018">
    <property type="entry name" value="EF_HAND_1"/>
    <property type="match status" value="2"/>
</dbReference>
<dbReference type="PROSITE" id="PS50222">
    <property type="entry name" value="EF_HAND_2"/>
    <property type="match status" value="2"/>
</dbReference>
<dbReference type="GO" id="GO:0005509">
    <property type="term" value="F:calcium ion binding"/>
    <property type="evidence" value="ECO:0007669"/>
    <property type="project" value="InterPro"/>
</dbReference>
<dbReference type="PANTHER" id="PTHR10827">
    <property type="entry name" value="RETICULOCALBIN"/>
    <property type="match status" value="1"/>
</dbReference>
<dbReference type="AlphaFoldDB" id="D5CMR3"/>
<evidence type="ECO:0000313" key="5">
    <source>
        <dbReference type="EMBL" id="ADE10749.1"/>
    </source>
</evidence>
<dbReference type="STRING" id="580332.Slit_0509"/>
<dbReference type="eggNOG" id="COG5126">
    <property type="taxonomic scope" value="Bacteria"/>
</dbReference>
<reference evidence="5 6" key="1">
    <citation type="submission" date="2010-03" db="EMBL/GenBank/DDBJ databases">
        <title>Complete sequence of Sideroxydans lithotrophicus ES-1.</title>
        <authorList>
            <consortium name="US DOE Joint Genome Institute"/>
            <person name="Lucas S."/>
            <person name="Copeland A."/>
            <person name="Lapidus A."/>
            <person name="Cheng J.-F."/>
            <person name="Bruce D."/>
            <person name="Goodwin L."/>
            <person name="Pitluck S."/>
            <person name="Munk A.C."/>
            <person name="Detter J.C."/>
            <person name="Han C."/>
            <person name="Tapia R."/>
            <person name="Larimer F."/>
            <person name="Land M."/>
            <person name="Hauser L."/>
            <person name="Kyrpides N."/>
            <person name="Ivanova N."/>
            <person name="Emerson D."/>
            <person name="Woyke T."/>
        </authorList>
    </citation>
    <scope>NUCLEOTIDE SEQUENCE [LARGE SCALE GENOMIC DNA]</scope>
    <source>
        <strain evidence="5 6">ES-1</strain>
    </source>
</reference>
<dbReference type="Pfam" id="PF13202">
    <property type="entry name" value="EF-hand_5"/>
    <property type="match status" value="2"/>
</dbReference>
<dbReference type="Proteomes" id="UP000001625">
    <property type="component" value="Chromosome"/>
</dbReference>
<feature type="domain" description="EF-hand" evidence="4">
    <location>
        <begin position="122"/>
        <end position="148"/>
    </location>
</feature>
<accession>D5CMR3</accession>
<evidence type="ECO:0000259" key="4">
    <source>
        <dbReference type="PROSITE" id="PS50222"/>
    </source>
</evidence>
<dbReference type="Gene3D" id="1.10.238.10">
    <property type="entry name" value="EF-hand"/>
    <property type="match status" value="3"/>
</dbReference>
<evidence type="ECO:0000256" key="1">
    <source>
        <dbReference type="ARBA" id="ARBA00022723"/>
    </source>
</evidence>
<dbReference type="OrthoDB" id="8566264at2"/>
<dbReference type="KEGG" id="slt:Slit_0509"/>
<keyword evidence="3" id="KW-0732">Signal</keyword>
<name>D5CMR3_SIDLE</name>
<dbReference type="SUPFAM" id="SSF47473">
    <property type="entry name" value="EF-hand"/>
    <property type="match status" value="1"/>
</dbReference>
<evidence type="ECO:0000256" key="3">
    <source>
        <dbReference type="SAM" id="SignalP"/>
    </source>
</evidence>
<feature type="domain" description="EF-hand" evidence="4">
    <location>
        <begin position="51"/>
        <end position="86"/>
    </location>
</feature>
<dbReference type="Pfam" id="PF13499">
    <property type="entry name" value="EF-hand_7"/>
    <property type="match status" value="1"/>
</dbReference>
<feature type="chain" id="PRO_5003069426" evidence="3">
    <location>
        <begin position="23"/>
        <end position="162"/>
    </location>
</feature>
<dbReference type="EMBL" id="CP001965">
    <property type="protein sequence ID" value="ADE10749.1"/>
    <property type="molecule type" value="Genomic_DNA"/>
</dbReference>
<keyword evidence="2" id="KW-0677">Repeat</keyword>
<sequence precursor="true">MKVIPGLMVAGSLLVVAPMVHACDVRHPGGYGGMFFREMDKNGDGAISRKEFDAFQREQFKALDANHDGKITRDEMPAAHGAMADKCDTSFDQRFDEVDINHDGLLSKDEAEIGMPMIFGHFDEFDANKDGKLSKEEIAAGMQKLHENMPARPAETISPAKP</sequence>
<gene>
    <name evidence="5" type="ordered locus">Slit_0509</name>
</gene>
<evidence type="ECO:0000256" key="2">
    <source>
        <dbReference type="ARBA" id="ARBA00022737"/>
    </source>
</evidence>
<organism evidence="5 6">
    <name type="scientific">Sideroxydans lithotrophicus (strain ES-1)</name>
    <dbReference type="NCBI Taxonomy" id="580332"/>
    <lineage>
        <taxon>Bacteria</taxon>
        <taxon>Pseudomonadati</taxon>
        <taxon>Pseudomonadota</taxon>
        <taxon>Betaproteobacteria</taxon>
        <taxon>Nitrosomonadales</taxon>
        <taxon>Gallionellaceae</taxon>
        <taxon>Sideroxydans</taxon>
    </lineage>
</organism>
<dbReference type="InterPro" id="IPR002048">
    <property type="entry name" value="EF_hand_dom"/>
</dbReference>
<dbReference type="RefSeq" id="WP_013028648.1">
    <property type="nucleotide sequence ID" value="NC_013959.1"/>
</dbReference>
<dbReference type="HOGENOM" id="CLU_091273_2_1_4"/>